<accession>S4PS25</accession>
<sequence length="72" mass="8137">MNGLIYAIKSFETRLPILQSYDSIIFGVSDSIIVAYGKLLSNLYFRFYCIQAKAQVCLCCYVGHFPQLTSTV</sequence>
<proteinExistence type="predicted"/>
<organism evidence="1">
    <name type="scientific">Pararge aegeria</name>
    <name type="common">speckled wood butterfly</name>
    <dbReference type="NCBI Taxonomy" id="116150"/>
    <lineage>
        <taxon>Eukaryota</taxon>
        <taxon>Metazoa</taxon>
        <taxon>Ecdysozoa</taxon>
        <taxon>Arthropoda</taxon>
        <taxon>Hexapoda</taxon>
        <taxon>Insecta</taxon>
        <taxon>Pterygota</taxon>
        <taxon>Neoptera</taxon>
        <taxon>Endopterygota</taxon>
        <taxon>Lepidoptera</taxon>
        <taxon>Glossata</taxon>
        <taxon>Ditrysia</taxon>
        <taxon>Papilionoidea</taxon>
        <taxon>Nymphalidae</taxon>
        <taxon>Satyrinae</taxon>
        <taxon>Satyrini</taxon>
        <taxon>Parargina</taxon>
        <taxon>Pararge</taxon>
    </lineage>
</organism>
<dbReference type="EMBL" id="GAIX01000300">
    <property type="protein sequence ID" value="JAA92260.1"/>
    <property type="molecule type" value="Transcribed_RNA"/>
</dbReference>
<reference evidence="1" key="1">
    <citation type="journal article" date="2013" name="BMC Genomics">
        <title>Unscrambling butterfly oogenesis.</title>
        <authorList>
            <person name="Carter J.M."/>
            <person name="Baker S.C."/>
            <person name="Pink R."/>
            <person name="Carter D.R."/>
            <person name="Collins A."/>
            <person name="Tomlin J."/>
            <person name="Gibbs M."/>
            <person name="Breuker C.J."/>
        </authorList>
    </citation>
    <scope>NUCLEOTIDE SEQUENCE</scope>
    <source>
        <tissue evidence="1">Ovary</tissue>
    </source>
</reference>
<reference evidence="1" key="2">
    <citation type="submission" date="2013-05" db="EMBL/GenBank/DDBJ databases">
        <authorList>
            <person name="Carter J.-M."/>
            <person name="Baker S.C."/>
            <person name="Pink R."/>
            <person name="Carter D.R.F."/>
            <person name="Collins A."/>
            <person name="Tomlin J."/>
            <person name="Gibbs M."/>
            <person name="Breuker C.J."/>
        </authorList>
    </citation>
    <scope>NUCLEOTIDE SEQUENCE</scope>
    <source>
        <tissue evidence="1">Ovary</tissue>
    </source>
</reference>
<name>S4PS25_9NEOP</name>
<evidence type="ECO:0000313" key="1">
    <source>
        <dbReference type="EMBL" id="JAA92260.1"/>
    </source>
</evidence>
<protein>
    <submittedName>
        <fullName evidence="1">Uncharacterized protein</fullName>
    </submittedName>
</protein>
<dbReference type="AlphaFoldDB" id="S4PS25"/>